<protein>
    <submittedName>
        <fullName evidence="1">Uncharacterized protein</fullName>
    </submittedName>
</protein>
<dbReference type="AlphaFoldDB" id="A0A5J4TBN3"/>
<evidence type="ECO:0000313" key="1">
    <source>
        <dbReference type="EMBL" id="KAA6355794.1"/>
    </source>
</evidence>
<name>A0A5J4TBN3_9EUKA</name>
<reference evidence="1 2" key="1">
    <citation type="submission" date="2019-03" db="EMBL/GenBank/DDBJ databases">
        <title>Single cell metagenomics reveals metabolic interactions within the superorganism composed of flagellate Streblomastix strix and complex community of Bacteroidetes bacteria on its surface.</title>
        <authorList>
            <person name="Treitli S.C."/>
            <person name="Kolisko M."/>
            <person name="Husnik F."/>
            <person name="Keeling P."/>
            <person name="Hampl V."/>
        </authorList>
    </citation>
    <scope>NUCLEOTIDE SEQUENCE [LARGE SCALE GENOMIC DNA]</scope>
    <source>
        <strain evidence="1">ST1C</strain>
    </source>
</reference>
<dbReference type="Proteomes" id="UP000324800">
    <property type="component" value="Unassembled WGS sequence"/>
</dbReference>
<sequence length="208" mass="23750">MSKNSVKPEPSEPELFVDFETPKFTTKTPVTTVNEQPEMGDEIGKFLQSELQPTLQDIERQLTPWQTVIERTQALMTKVLEAMTVPNKTFDSKRIQFDKILQSEQALAFNKFKIGEGILAHMYKQQEEQLAIDVLSLMQNKIIYAGSTGHCEERHGEQRRDRNYEFTVWNPIAGKSKSQNEKISLVNTFSNLSLEIGTNAELEREPGA</sequence>
<proteinExistence type="predicted"/>
<comment type="caution">
    <text evidence="1">The sequence shown here is derived from an EMBL/GenBank/DDBJ whole genome shotgun (WGS) entry which is preliminary data.</text>
</comment>
<gene>
    <name evidence="1" type="ORF">EZS28_048679</name>
</gene>
<evidence type="ECO:0000313" key="2">
    <source>
        <dbReference type="Proteomes" id="UP000324800"/>
    </source>
</evidence>
<organism evidence="1 2">
    <name type="scientific">Streblomastix strix</name>
    <dbReference type="NCBI Taxonomy" id="222440"/>
    <lineage>
        <taxon>Eukaryota</taxon>
        <taxon>Metamonada</taxon>
        <taxon>Preaxostyla</taxon>
        <taxon>Oxymonadida</taxon>
        <taxon>Streblomastigidae</taxon>
        <taxon>Streblomastix</taxon>
    </lineage>
</organism>
<dbReference type="EMBL" id="SNRW01034034">
    <property type="protein sequence ID" value="KAA6355794.1"/>
    <property type="molecule type" value="Genomic_DNA"/>
</dbReference>
<accession>A0A5J4TBN3</accession>